<dbReference type="GO" id="GO:0016747">
    <property type="term" value="F:acyltransferase activity, transferring groups other than amino-acyl groups"/>
    <property type="evidence" value="ECO:0007669"/>
    <property type="project" value="InterPro"/>
</dbReference>
<reference evidence="2" key="1">
    <citation type="submission" date="2018-06" db="EMBL/GenBank/DDBJ databases">
        <title>Paenibacillus xerothermodurans sp. nov. an extremely dry heat resistant spore forming bacterium isolated from the soil of Cape Canaveral, Florida.</title>
        <authorList>
            <person name="Seuylemezian A."/>
            <person name="Kaur N."/>
            <person name="Patil P."/>
            <person name="Patil P."/>
            <person name="Mayilraj S."/>
            <person name="Vaishampayan P."/>
        </authorList>
    </citation>
    <scope>NUCLEOTIDE SEQUENCE [LARGE SCALE GENOMIC DNA]</scope>
    <source>
        <strain evidence="2">ATCC 27380</strain>
    </source>
</reference>
<protein>
    <submittedName>
        <fullName evidence="2">N-acetyltransferase</fullName>
    </submittedName>
</protein>
<dbReference type="InterPro" id="IPR016181">
    <property type="entry name" value="Acyl_CoA_acyltransferase"/>
</dbReference>
<accession>A0A2W1N6C3</accession>
<feature type="domain" description="N-acetyltransferase" evidence="1">
    <location>
        <begin position="1"/>
        <end position="130"/>
    </location>
</feature>
<evidence type="ECO:0000313" key="3">
    <source>
        <dbReference type="Proteomes" id="UP000214746"/>
    </source>
</evidence>
<dbReference type="SUPFAM" id="SSF55729">
    <property type="entry name" value="Acyl-CoA N-acyltransferases (Nat)"/>
    <property type="match status" value="1"/>
</dbReference>
<sequence>MCALHDSIFGEPELQIYHAELSGRPQRLVLVAADDGRVVGYKIGYQDRQNRFYSWLGAVHPEYRSQGIASELMSRQHAWCKSHGYHVVRTQTKNKWRNMLILNIRHGFDIIGTFTDDQGETKIILEKRLL</sequence>
<dbReference type="PANTHER" id="PTHR43072">
    <property type="entry name" value="N-ACETYLTRANSFERASE"/>
    <property type="match status" value="1"/>
</dbReference>
<dbReference type="InterPro" id="IPR000182">
    <property type="entry name" value="GNAT_dom"/>
</dbReference>
<name>A0A2W1N6C3_PAEXE</name>
<dbReference type="EMBL" id="NHRJ02000012">
    <property type="protein sequence ID" value="PZE19907.1"/>
    <property type="molecule type" value="Genomic_DNA"/>
</dbReference>
<organism evidence="2 3">
    <name type="scientific">Paenibacillus xerothermodurans</name>
    <dbReference type="NCBI Taxonomy" id="1977292"/>
    <lineage>
        <taxon>Bacteria</taxon>
        <taxon>Bacillati</taxon>
        <taxon>Bacillota</taxon>
        <taxon>Bacilli</taxon>
        <taxon>Bacillales</taxon>
        <taxon>Paenibacillaceae</taxon>
        <taxon>Paenibacillus</taxon>
    </lineage>
</organism>
<gene>
    <name evidence="2" type="ORF">CBW46_016335</name>
</gene>
<dbReference type="Pfam" id="PF00583">
    <property type="entry name" value="Acetyltransf_1"/>
    <property type="match status" value="1"/>
</dbReference>
<evidence type="ECO:0000313" key="2">
    <source>
        <dbReference type="EMBL" id="PZE19907.1"/>
    </source>
</evidence>
<evidence type="ECO:0000259" key="1">
    <source>
        <dbReference type="PROSITE" id="PS51186"/>
    </source>
</evidence>
<keyword evidence="3" id="KW-1185">Reference proteome</keyword>
<dbReference type="Proteomes" id="UP000214746">
    <property type="component" value="Unassembled WGS sequence"/>
</dbReference>
<dbReference type="OrthoDB" id="8593648at2"/>
<dbReference type="PROSITE" id="PS51186">
    <property type="entry name" value="GNAT"/>
    <property type="match status" value="1"/>
</dbReference>
<proteinExistence type="predicted"/>
<dbReference type="AlphaFoldDB" id="A0A2W1N6C3"/>
<dbReference type="Gene3D" id="3.40.630.30">
    <property type="match status" value="1"/>
</dbReference>
<dbReference type="CDD" id="cd04301">
    <property type="entry name" value="NAT_SF"/>
    <property type="match status" value="1"/>
</dbReference>
<comment type="caution">
    <text evidence="2">The sequence shown here is derived from an EMBL/GenBank/DDBJ whole genome shotgun (WGS) entry which is preliminary data.</text>
</comment>